<dbReference type="AlphaFoldDB" id="A0A8H5G0A9"/>
<keyword evidence="2" id="KW-1185">Reference proteome</keyword>
<protein>
    <submittedName>
        <fullName evidence="1">Uncharacterized protein</fullName>
    </submittedName>
</protein>
<comment type="caution">
    <text evidence="1">The sequence shown here is derived from an EMBL/GenBank/DDBJ whole genome shotgun (WGS) entry which is preliminary data.</text>
</comment>
<organism evidence="1 2">
    <name type="scientific">Leucocoprinus leucothites</name>
    <dbReference type="NCBI Taxonomy" id="201217"/>
    <lineage>
        <taxon>Eukaryota</taxon>
        <taxon>Fungi</taxon>
        <taxon>Dikarya</taxon>
        <taxon>Basidiomycota</taxon>
        <taxon>Agaricomycotina</taxon>
        <taxon>Agaricomycetes</taxon>
        <taxon>Agaricomycetidae</taxon>
        <taxon>Agaricales</taxon>
        <taxon>Agaricineae</taxon>
        <taxon>Agaricaceae</taxon>
        <taxon>Leucocoprinus</taxon>
    </lineage>
</organism>
<gene>
    <name evidence="1" type="ORF">D9756_003955</name>
</gene>
<proteinExistence type="predicted"/>
<dbReference type="OrthoDB" id="3065266at2759"/>
<dbReference type="Proteomes" id="UP000559027">
    <property type="component" value="Unassembled WGS sequence"/>
</dbReference>
<sequence length="277" mass="30680">MRGPEKGMNWVAIKSNTFNEVRSLTLGIIFMGGSSNTECDPEFFTSESDLGISLSEPIKSPGGITTPPQPPSTTSSPILTMYTTSDMELDDLYYPNGLNMINTNKNFTGGVHTTQHFRANLRISNPPHMFLDDAILAAGIEEYEPNLMDYEPQTPQPSSPRGRTSPIFFLSGECCEEDFVDDDGWEDGMISPLELPPRLLNFRTGDAVSSESLLLGSEPPLDLEELDRRLEALARAEHFDEDQSDPDRRLESIARIERLEKAGLLGAFFAFAHASRA</sequence>
<reference evidence="1 2" key="1">
    <citation type="journal article" date="2020" name="ISME J.">
        <title>Uncovering the hidden diversity of litter-decomposition mechanisms in mushroom-forming fungi.</title>
        <authorList>
            <person name="Floudas D."/>
            <person name="Bentzer J."/>
            <person name="Ahren D."/>
            <person name="Johansson T."/>
            <person name="Persson P."/>
            <person name="Tunlid A."/>
        </authorList>
    </citation>
    <scope>NUCLEOTIDE SEQUENCE [LARGE SCALE GENOMIC DNA]</scope>
    <source>
        <strain evidence="1 2">CBS 146.42</strain>
    </source>
</reference>
<accession>A0A8H5G0A9</accession>
<name>A0A8H5G0A9_9AGAR</name>
<evidence type="ECO:0000313" key="1">
    <source>
        <dbReference type="EMBL" id="KAF5355619.1"/>
    </source>
</evidence>
<dbReference type="EMBL" id="JAACJO010000007">
    <property type="protein sequence ID" value="KAF5355619.1"/>
    <property type="molecule type" value="Genomic_DNA"/>
</dbReference>
<evidence type="ECO:0000313" key="2">
    <source>
        <dbReference type="Proteomes" id="UP000559027"/>
    </source>
</evidence>